<dbReference type="InterPro" id="IPR024260">
    <property type="entry name" value="Vac7"/>
</dbReference>
<feature type="compositionally biased region" description="Polar residues" evidence="1">
    <location>
        <begin position="305"/>
        <end position="319"/>
    </location>
</feature>
<feature type="compositionally biased region" description="Low complexity" evidence="1">
    <location>
        <begin position="18"/>
        <end position="43"/>
    </location>
</feature>
<feature type="compositionally biased region" description="Polar residues" evidence="1">
    <location>
        <begin position="425"/>
        <end position="438"/>
    </location>
</feature>
<feature type="compositionally biased region" description="Polar residues" evidence="1">
    <location>
        <begin position="371"/>
        <end position="393"/>
    </location>
</feature>
<feature type="compositionally biased region" description="Low complexity" evidence="1">
    <location>
        <begin position="450"/>
        <end position="465"/>
    </location>
</feature>
<feature type="compositionally biased region" description="Low complexity" evidence="1">
    <location>
        <begin position="138"/>
        <end position="148"/>
    </location>
</feature>
<feature type="compositionally biased region" description="Basic residues" evidence="1">
    <location>
        <begin position="413"/>
        <end position="424"/>
    </location>
</feature>
<evidence type="ECO:0000256" key="1">
    <source>
        <dbReference type="SAM" id="MobiDB-lite"/>
    </source>
</evidence>
<dbReference type="GO" id="GO:0070772">
    <property type="term" value="C:PAS complex"/>
    <property type="evidence" value="ECO:0007669"/>
    <property type="project" value="TreeGrafter"/>
</dbReference>
<feature type="compositionally biased region" description="Low complexity" evidence="1">
    <location>
        <begin position="657"/>
        <end position="666"/>
    </location>
</feature>
<keyword evidence="2" id="KW-0472">Membrane</keyword>
<dbReference type="AlphaFoldDB" id="A0A7C8MM38"/>
<comment type="caution">
    <text evidence="3">The sequence shown here is derived from an EMBL/GenBank/DDBJ whole genome shotgun (WGS) entry which is preliminary data.</text>
</comment>
<dbReference type="EMBL" id="JAADJZ010000003">
    <property type="protein sequence ID" value="KAF2876702.1"/>
    <property type="molecule type" value="Genomic_DNA"/>
</dbReference>
<dbReference type="GO" id="GO:0000329">
    <property type="term" value="C:fungal-type vacuole membrane"/>
    <property type="evidence" value="ECO:0007669"/>
    <property type="project" value="TreeGrafter"/>
</dbReference>
<reference evidence="3 4" key="1">
    <citation type="submission" date="2020-01" db="EMBL/GenBank/DDBJ databases">
        <authorList>
            <consortium name="DOE Joint Genome Institute"/>
            <person name="Haridas S."/>
            <person name="Albert R."/>
            <person name="Binder M."/>
            <person name="Bloem J."/>
            <person name="Labutti K."/>
            <person name="Salamov A."/>
            <person name="Andreopoulos B."/>
            <person name="Baker S.E."/>
            <person name="Barry K."/>
            <person name="Bills G."/>
            <person name="Bluhm B.H."/>
            <person name="Cannon C."/>
            <person name="Castanera R."/>
            <person name="Culley D.E."/>
            <person name="Daum C."/>
            <person name="Ezra D."/>
            <person name="Gonzalez J.B."/>
            <person name="Henrissat B."/>
            <person name="Kuo A."/>
            <person name="Liang C."/>
            <person name="Lipzen A."/>
            <person name="Lutzoni F."/>
            <person name="Magnuson J."/>
            <person name="Mondo S."/>
            <person name="Nolan M."/>
            <person name="Ohm R."/>
            <person name="Pangilinan J."/>
            <person name="Park H.-J.H."/>
            <person name="Ramirez L."/>
            <person name="Alfaro M."/>
            <person name="Sun H."/>
            <person name="Tritt A."/>
            <person name="Yoshinaga Y."/>
            <person name="Zwiers L.-H.L."/>
            <person name="Turgeon B.G."/>
            <person name="Goodwin S.B."/>
            <person name="Spatafora J.W."/>
            <person name="Crous P.W."/>
            <person name="Grigoriev I.V."/>
        </authorList>
    </citation>
    <scope>NUCLEOTIDE SEQUENCE [LARGE SCALE GENOMIC DNA]</scope>
    <source>
        <strain evidence="3 4">CBS 611.86</strain>
    </source>
</reference>
<dbReference type="OrthoDB" id="1204at2759"/>
<keyword evidence="2" id="KW-1133">Transmembrane helix</keyword>
<feature type="compositionally biased region" description="Low complexity" evidence="1">
    <location>
        <begin position="350"/>
        <end position="364"/>
    </location>
</feature>
<dbReference type="PANTHER" id="PTHR28258:SF1">
    <property type="entry name" value="VACUOLAR SEGREGATION PROTEIN 7"/>
    <property type="match status" value="1"/>
</dbReference>
<keyword evidence="4" id="KW-1185">Reference proteome</keyword>
<protein>
    <submittedName>
        <fullName evidence="3">Vacuolar segregation subunit 7-domain-containing protein</fullName>
    </submittedName>
</protein>
<feature type="region of interest" description="Disordered" evidence="1">
    <location>
        <begin position="1"/>
        <end position="495"/>
    </location>
</feature>
<feature type="region of interest" description="Disordered" evidence="1">
    <location>
        <begin position="979"/>
        <end position="1018"/>
    </location>
</feature>
<feature type="compositionally biased region" description="Basic and acidic residues" evidence="1">
    <location>
        <begin position="294"/>
        <end position="304"/>
    </location>
</feature>
<accession>A0A7C8MM38</accession>
<dbReference type="Pfam" id="PF12751">
    <property type="entry name" value="Vac7"/>
    <property type="match status" value="2"/>
</dbReference>
<feature type="compositionally biased region" description="Polar residues" evidence="1">
    <location>
        <begin position="216"/>
        <end position="230"/>
    </location>
</feature>
<feature type="region of interest" description="Disordered" evidence="1">
    <location>
        <begin position="642"/>
        <end position="666"/>
    </location>
</feature>
<keyword evidence="2" id="KW-0812">Transmembrane</keyword>
<gene>
    <name evidence="3" type="ORF">BDV95DRAFT_483289</name>
</gene>
<feature type="region of interest" description="Disordered" evidence="1">
    <location>
        <begin position="525"/>
        <end position="559"/>
    </location>
</feature>
<dbReference type="GO" id="GO:0000011">
    <property type="term" value="P:vacuole inheritance"/>
    <property type="evidence" value="ECO:0007669"/>
    <property type="project" value="TreeGrafter"/>
</dbReference>
<feature type="region of interest" description="Disordered" evidence="1">
    <location>
        <begin position="574"/>
        <end position="603"/>
    </location>
</feature>
<dbReference type="GO" id="GO:0010513">
    <property type="term" value="P:positive regulation of phosphatidylinositol biosynthetic process"/>
    <property type="evidence" value="ECO:0007669"/>
    <property type="project" value="TreeGrafter"/>
</dbReference>
<evidence type="ECO:0000313" key="3">
    <source>
        <dbReference type="EMBL" id="KAF2876702.1"/>
    </source>
</evidence>
<dbReference type="Proteomes" id="UP000481861">
    <property type="component" value="Unassembled WGS sequence"/>
</dbReference>
<feature type="compositionally biased region" description="Low complexity" evidence="1">
    <location>
        <begin position="75"/>
        <end position="98"/>
    </location>
</feature>
<proteinExistence type="predicted"/>
<sequence>MNDDNDDAFRSITGALQSAEPSPALAASTTTPPTMASTRASSANRAPPPGPASEGGPAVPTRHQTDNGVRSLNASASPSTTTSPRSSRGTSPTRPSQRGPASAGPLPKPGLRSRKSSADASPSRGPSLAGPSNTVPSAAAIQRALSAANIPQLPPASSQDPPRAPRPLKPASGTNSGDTTPHWPISPRLKSPPPTTDSRSRSRKNSLRTQPKKVESPSTPSIIVQSSSPAPASRIPVRDEMVNSDPDEPTLSMKPSTRGASGAAPKLETVQESSLPTTPGFDELDVQIPPSAAEDPKHDEERNDVTSSKVTEDLSASSTKHAESGSDGGLQNDRNRMQEPRSASSQRTNTLHSKPSISSLSTIKSRSESRNMTVETETVPSVAQATLGNQERSASGRGDGSLRLKPSNETIRPKKVNKLPKRKAQSINAGTGRSSRISFNHYHPSRPDVGPRSTTTTSLGSPLSHHSYDDRRSISTLSPPTPDIATPKQPTRSPSSLYFYSATNVSHQKASSKADVFEQKVASAVDENSSDSDATFIYESNPPEQQPHRSRHHHSRTPSMTSIVSLIDPRTAIRDTHKNPGKKASMKFANPYNNPNVDSDATERGEGTIRIGSGRVSGGSHHHHISRHGQGRGALNHVVADSDSSIAQPSRIRGASSRHPSQPSSPRFHTFNMGNGNGNGTVNGHGNRKQGEFSVYDIDTEHTADDERTPLITTLRSPRVRTPRRRDSITLRHLERRHRRSDGRCRQCSGALALFVLVLLIVFMFLGLLYATTKPLTNVEVCAIRNVIASQEELMLDLVVDAENPNIVGITVADMDVNIFAKSKHVGSDRWWREHGNGDHHNEEDWNPIKAANSDIEAVIPIVPGGIDEGTDPIDDPEAGEPRTMLLGRIFHFDSPLNFDGTFFNRHRVESLGEMRLSKPGNKTEAGGTERWEEVLQYPFELIVRGVFQYQIPLSTQAHKVPITASYFYDPDMEKKKFKAIGPSERKRRIEPTPKPVTSKPVGRFDIRGRPLPLSKLH</sequence>
<evidence type="ECO:0000256" key="2">
    <source>
        <dbReference type="SAM" id="Phobius"/>
    </source>
</evidence>
<dbReference type="PANTHER" id="PTHR28258">
    <property type="entry name" value="VACUOLAR SEGREGATION PROTEIN 7"/>
    <property type="match status" value="1"/>
</dbReference>
<name>A0A7C8MM38_9PLEO</name>
<dbReference type="GO" id="GO:1903778">
    <property type="term" value="P:protein localization to vacuolar membrane"/>
    <property type="evidence" value="ECO:0007669"/>
    <property type="project" value="TreeGrafter"/>
</dbReference>
<organism evidence="3 4">
    <name type="scientific">Massariosphaeria phaeospora</name>
    <dbReference type="NCBI Taxonomy" id="100035"/>
    <lineage>
        <taxon>Eukaryota</taxon>
        <taxon>Fungi</taxon>
        <taxon>Dikarya</taxon>
        <taxon>Ascomycota</taxon>
        <taxon>Pezizomycotina</taxon>
        <taxon>Dothideomycetes</taxon>
        <taxon>Pleosporomycetidae</taxon>
        <taxon>Pleosporales</taxon>
        <taxon>Pleosporales incertae sedis</taxon>
        <taxon>Massariosphaeria</taxon>
    </lineage>
</organism>
<evidence type="ECO:0000313" key="4">
    <source>
        <dbReference type="Proteomes" id="UP000481861"/>
    </source>
</evidence>
<feature type="transmembrane region" description="Helical" evidence="2">
    <location>
        <begin position="750"/>
        <end position="771"/>
    </location>
</feature>